<keyword evidence="4" id="KW-1185">Reference proteome</keyword>
<gene>
    <name evidence="3" type="primary">yafV_2</name>
    <name evidence="3" type="ORF">Rcae01_02914</name>
</gene>
<dbReference type="PANTHER" id="PTHR23088">
    <property type="entry name" value="NITRILASE-RELATED"/>
    <property type="match status" value="1"/>
</dbReference>
<dbReference type="PROSITE" id="PS50263">
    <property type="entry name" value="CN_HYDROLASE"/>
    <property type="match status" value="1"/>
</dbReference>
<dbReference type="CDD" id="cd07583">
    <property type="entry name" value="nitrilase_5"/>
    <property type="match status" value="1"/>
</dbReference>
<comment type="similarity">
    <text evidence="1">Belongs to the carbon-nitrogen hydrolase superfamily. NIT1/NIT2 family.</text>
</comment>
<accession>A0ABP9VVB0</accession>
<evidence type="ECO:0000259" key="2">
    <source>
        <dbReference type="PROSITE" id="PS50263"/>
    </source>
</evidence>
<dbReference type="Gene3D" id="3.60.110.10">
    <property type="entry name" value="Carbon-nitrogen hydrolase"/>
    <property type="match status" value="1"/>
</dbReference>
<name>A0ABP9VVB0_9BACT</name>
<dbReference type="SUPFAM" id="SSF56317">
    <property type="entry name" value="Carbon-nitrogen hydrolase"/>
    <property type="match status" value="1"/>
</dbReference>
<dbReference type="InterPro" id="IPR036526">
    <property type="entry name" value="C-N_Hydrolase_sf"/>
</dbReference>
<proteinExistence type="inferred from homology"/>
<dbReference type="Proteomes" id="UP001416858">
    <property type="component" value="Unassembled WGS sequence"/>
</dbReference>
<dbReference type="PANTHER" id="PTHR23088:SF27">
    <property type="entry name" value="DEAMINATED GLUTATHIONE AMIDASE"/>
    <property type="match status" value="1"/>
</dbReference>
<sequence length="262" mass="29239">MKLRISLAQMDIALGEPRRNLETLKTFIDAAVVAGSDVLVLPELWSTGYVLEQAEKFVTRTTEGIFADVSQLAQQHRLHIVGSNLSLLAENQYGNTLTWAAPDGTLLGSYNKMHLFRLMDEEKYLTAGDEPVMIATPWGQVGLSICYDLRFPELYRQYALAGAQLILVPAEWPHPRLNHWRTLLRARAIENQLFVIACNRVGQGGDVSFCGHSAIVDPWGDVLVEGGEEEGLFTADIDTTAVEEIRAKIPVFADRRPELYTK</sequence>
<dbReference type="RefSeq" id="WP_345684316.1">
    <property type="nucleotide sequence ID" value="NZ_BAABRO010000005.1"/>
</dbReference>
<dbReference type="InterPro" id="IPR003010">
    <property type="entry name" value="C-N_Hydrolase"/>
</dbReference>
<feature type="domain" description="CN hydrolase" evidence="2">
    <location>
        <begin position="3"/>
        <end position="239"/>
    </location>
</feature>
<comment type="caution">
    <text evidence="3">The sequence shown here is derived from an EMBL/GenBank/DDBJ whole genome shotgun (WGS) entry which is preliminary data.</text>
</comment>
<dbReference type="PROSITE" id="PS01227">
    <property type="entry name" value="UPF0012"/>
    <property type="match status" value="1"/>
</dbReference>
<dbReference type="EMBL" id="BAABRO010000005">
    <property type="protein sequence ID" value="GAA5507458.1"/>
    <property type="molecule type" value="Genomic_DNA"/>
</dbReference>
<evidence type="ECO:0000313" key="3">
    <source>
        <dbReference type="EMBL" id="GAA5507458.1"/>
    </source>
</evidence>
<evidence type="ECO:0000256" key="1">
    <source>
        <dbReference type="ARBA" id="ARBA00010613"/>
    </source>
</evidence>
<protein>
    <submittedName>
        <fullName evidence="3">Omega-amidase YafV</fullName>
    </submittedName>
</protein>
<reference evidence="3 4" key="1">
    <citation type="submission" date="2024-02" db="EMBL/GenBank/DDBJ databases">
        <title>Rhodopirellula caenicola NBRC 110016.</title>
        <authorList>
            <person name="Ichikawa N."/>
            <person name="Katano-Makiyama Y."/>
            <person name="Hidaka K."/>
        </authorList>
    </citation>
    <scope>NUCLEOTIDE SEQUENCE [LARGE SCALE GENOMIC DNA]</scope>
    <source>
        <strain evidence="3 4">NBRC 110016</strain>
    </source>
</reference>
<dbReference type="InterPro" id="IPR001110">
    <property type="entry name" value="UPF0012_CS"/>
</dbReference>
<organism evidence="3 4">
    <name type="scientific">Novipirellula caenicola</name>
    <dbReference type="NCBI Taxonomy" id="1536901"/>
    <lineage>
        <taxon>Bacteria</taxon>
        <taxon>Pseudomonadati</taxon>
        <taxon>Planctomycetota</taxon>
        <taxon>Planctomycetia</taxon>
        <taxon>Pirellulales</taxon>
        <taxon>Pirellulaceae</taxon>
        <taxon>Novipirellula</taxon>
    </lineage>
</organism>
<evidence type="ECO:0000313" key="4">
    <source>
        <dbReference type="Proteomes" id="UP001416858"/>
    </source>
</evidence>
<dbReference type="Pfam" id="PF00795">
    <property type="entry name" value="CN_hydrolase"/>
    <property type="match status" value="1"/>
</dbReference>